<evidence type="ECO:0000259" key="3">
    <source>
        <dbReference type="Pfam" id="PF25862"/>
    </source>
</evidence>
<dbReference type="InterPro" id="IPR058882">
    <property type="entry name" value="PglZ_C"/>
</dbReference>
<proteinExistence type="predicted"/>
<organism evidence="5 6">
    <name type="scientific">Corynebacterium alimapuense</name>
    <dbReference type="NCBI Taxonomy" id="1576874"/>
    <lineage>
        <taxon>Bacteria</taxon>
        <taxon>Bacillati</taxon>
        <taxon>Actinomycetota</taxon>
        <taxon>Actinomycetes</taxon>
        <taxon>Mycobacteriales</taxon>
        <taxon>Corynebacteriaceae</taxon>
        <taxon>Corynebacterium</taxon>
    </lineage>
</organism>
<dbReference type="EMBL" id="PTJO01000003">
    <property type="protein sequence ID" value="RNE49230.1"/>
    <property type="molecule type" value="Genomic_DNA"/>
</dbReference>
<keyword evidence="6" id="KW-1185">Reference proteome</keyword>
<feature type="domain" description="Alkaline phosphatase-like protein PglZ N-terminal" evidence="3">
    <location>
        <begin position="19"/>
        <end position="91"/>
    </location>
</feature>
<feature type="domain" description="Alkaline phosphatase-like protein PglZ second" evidence="2">
    <location>
        <begin position="174"/>
        <end position="289"/>
    </location>
</feature>
<dbReference type="InterPro" id="IPR047992">
    <property type="entry name" value="BREX_PglZ"/>
</dbReference>
<evidence type="ECO:0000313" key="5">
    <source>
        <dbReference type="EMBL" id="RNE49230.1"/>
    </source>
</evidence>
<name>A0A3M8K7V0_9CORY</name>
<feature type="domain" description="Alkaline phosphatase-like protein PglZ C-terminal" evidence="4">
    <location>
        <begin position="809"/>
        <end position="901"/>
    </location>
</feature>
<dbReference type="NCBIfam" id="NF033446">
    <property type="entry name" value="BREX_PglZ_2"/>
    <property type="match status" value="1"/>
</dbReference>
<evidence type="ECO:0000256" key="1">
    <source>
        <dbReference type="SAM" id="MobiDB-lite"/>
    </source>
</evidence>
<dbReference type="Pfam" id="PF25861">
    <property type="entry name" value="PglZ_2nd"/>
    <property type="match status" value="1"/>
</dbReference>
<comment type="caution">
    <text evidence="5">The sequence shown here is derived from an EMBL/GenBank/DDBJ whole genome shotgun (WGS) entry which is preliminary data.</text>
</comment>
<protein>
    <submittedName>
        <fullName evidence="5">BREX-2 system phosphatase PglZ</fullName>
    </submittedName>
</protein>
<dbReference type="Pfam" id="PF08665">
    <property type="entry name" value="PglZ"/>
    <property type="match status" value="1"/>
</dbReference>
<dbReference type="OrthoDB" id="6725302at2"/>
<sequence length="905" mass="98607">MCHFGRGTASAIAHVREKNFTTGVLALYDPTSWEGPSILEVAGARVAVIDAPTPLVIRQAISFPMQGVDFTVLVTPLLDADLPDDILAHLTPFHRVNIPIPADALRELFSASTQRRGIIRNRRDIAGVVEYLARCDGDPVDLTPASTGVLTAAHLHHQLLTVGVGLPTTPNMSSVIAWSLDPASVSRWADFVNSVSPEVRESAVEWLRTRLGEGSGALVRYLNAHGPRDLAAWGLVAEVVRPGPGIDNAARAGAEAAFRITTGTGPPSDLELEAWANASISVFSSNQRSTAQFDEWRKLAAGRAEEFITAESKLGARNLLYRSQVCRGALSARIAKLTEALSAWYADPQEIGIADALASVQSHASSSTKHPDIAVAMALIRMINWLRTPAVSTPSTLSDWLKYYRRDISWLDVCINRAWGNQSTSELARLSHRVLDEVRPRRNTLDREFAAVAANTAAERHTAGSVLLAEDVLDRVVAPLLEDPSNPRPVLMIVLDGMSIPAANILVDNILSNPNEDWQEAIPDEEELSTALSVLPSVTTFARTSLISGKLNTGGQASERAGLEAWASAHLKNQSTGWSLQHKADLDAGIVDSIRVQVEDTERNKLVVAVLNTIDDALDKSDPIERVWDVQDITHLHPLLQSAAAVGRTVLFVSDHGHVLERHDTSPTPGGTGTARWREPLSPPQEGETLISGSRVLSASGEAILAVDEGIRYTSRKAGYHGGLSLSEVATPVTILTNSVSTLANRLSNFPLTTGSSDTRYPEWWNRRQDNERPVTPTPVKKRKKPVDESPALFDTPDIDTLRSELLPDLERNTLFRAQTTSFPVDGRSRKQIAELIRKIATNSGRLPISTLRETWQLGPIQLRGVISTLLRILNIDGVQVLEQQDSDLVLNRNLLAEQFDVKDV</sequence>
<dbReference type="InterPro" id="IPR058881">
    <property type="entry name" value="PglZ_2nd"/>
</dbReference>
<dbReference type="AlphaFoldDB" id="A0A3M8K7V0"/>
<accession>A0A3M8K7V0</accession>
<evidence type="ECO:0000259" key="4">
    <source>
        <dbReference type="Pfam" id="PF25863"/>
    </source>
</evidence>
<gene>
    <name evidence="5" type="primary">pglZ</name>
    <name evidence="5" type="ORF">C5L39_02290</name>
</gene>
<feature type="region of interest" description="Disordered" evidence="1">
    <location>
        <begin position="661"/>
        <end position="689"/>
    </location>
</feature>
<reference evidence="5 6" key="1">
    <citation type="submission" date="2018-02" db="EMBL/GenBank/DDBJ databases">
        <title>Corynebacterium alimpuense sp. nov., a marine obligate actinomycete isolated from sediments of Valparaiso bay, Chile.</title>
        <authorList>
            <person name="Claverias F."/>
            <person name="Gonzales-Siles L."/>
            <person name="Salva-Serra F."/>
            <person name="Inganaes E."/>
            <person name="Molin K."/>
            <person name="Cumsille A."/>
            <person name="Undabarrena A."/>
            <person name="Couve E."/>
            <person name="Moore E.R.B."/>
            <person name="Gomila M."/>
            <person name="Camara B."/>
        </authorList>
    </citation>
    <scope>NUCLEOTIDE SEQUENCE [LARGE SCALE GENOMIC DNA]</scope>
    <source>
        <strain evidence="5 6">CCUG 69366</strain>
    </source>
</reference>
<dbReference type="Pfam" id="PF25862">
    <property type="entry name" value="PglZ_1st"/>
    <property type="match status" value="1"/>
</dbReference>
<evidence type="ECO:0000313" key="6">
    <source>
        <dbReference type="Proteomes" id="UP000266975"/>
    </source>
</evidence>
<dbReference type="Pfam" id="PF25863">
    <property type="entry name" value="PglZ_C"/>
    <property type="match status" value="1"/>
</dbReference>
<feature type="region of interest" description="Disordered" evidence="1">
    <location>
        <begin position="767"/>
        <end position="794"/>
    </location>
</feature>
<dbReference type="InterPro" id="IPR058880">
    <property type="entry name" value="PglZ_N"/>
</dbReference>
<dbReference type="Proteomes" id="UP000266975">
    <property type="component" value="Unassembled WGS sequence"/>
</dbReference>
<evidence type="ECO:0000259" key="2">
    <source>
        <dbReference type="Pfam" id="PF25861"/>
    </source>
</evidence>